<dbReference type="InterPro" id="IPR026870">
    <property type="entry name" value="Zinc_ribbon_dom"/>
</dbReference>
<accession>A0A0W8F2U2</accession>
<feature type="region of interest" description="Disordered" evidence="1">
    <location>
        <begin position="242"/>
        <end position="279"/>
    </location>
</feature>
<dbReference type="SUPFAM" id="SSF57889">
    <property type="entry name" value="Cysteine-rich domain"/>
    <property type="match status" value="1"/>
</dbReference>
<feature type="compositionally biased region" description="Basic and acidic residues" evidence="1">
    <location>
        <begin position="164"/>
        <end position="174"/>
    </location>
</feature>
<dbReference type="EMBL" id="LNQE01001583">
    <property type="protein sequence ID" value="KUG15137.1"/>
    <property type="molecule type" value="Genomic_DNA"/>
</dbReference>
<proteinExistence type="predicted"/>
<evidence type="ECO:0000313" key="3">
    <source>
        <dbReference type="EMBL" id="KUG15137.1"/>
    </source>
</evidence>
<evidence type="ECO:0000256" key="1">
    <source>
        <dbReference type="SAM" id="MobiDB-lite"/>
    </source>
</evidence>
<evidence type="ECO:0000259" key="2">
    <source>
        <dbReference type="Pfam" id="PF13240"/>
    </source>
</evidence>
<reference evidence="3" key="1">
    <citation type="journal article" date="2015" name="Proc. Natl. Acad. Sci. U.S.A.">
        <title>Networks of energetic and metabolic interactions define dynamics in microbial communities.</title>
        <authorList>
            <person name="Embree M."/>
            <person name="Liu J.K."/>
            <person name="Al-Bassam M.M."/>
            <person name="Zengler K."/>
        </authorList>
    </citation>
    <scope>NUCLEOTIDE SEQUENCE</scope>
</reference>
<dbReference type="Pfam" id="PF13240">
    <property type="entry name" value="Zn_Ribbon_1"/>
    <property type="match status" value="1"/>
</dbReference>
<dbReference type="AlphaFoldDB" id="A0A0W8F2U2"/>
<sequence length="279" mass="31100">MIINQFSAPDPALDEEEPTGAARYLQPGEDLRICARDIQIKKFRFEAYLTNRRLFLIDQNDRKPGITAKEVPVPSVISSYLEDSPLREPVLVLSVRTSDDDIRTMKMVFAHTGEDRSREAEEWVHLLSQASSGAEPERVSPPAPVIAPEARSLSDTMVFPAARTPERPAGREVPPEPPAPRPAPPVTVPSRTPPSPPLEPRALPRTPANVTTQITYCYHCGKKLPGNANFCPFCGTRVHESAAESSTRQRTTHPETREPASLPDQEPVKKRGWRRFFGR</sequence>
<comment type="caution">
    <text evidence="3">The sequence shown here is derived from an EMBL/GenBank/DDBJ whole genome shotgun (WGS) entry which is preliminary data.</text>
</comment>
<gene>
    <name evidence="3" type="ORF">ASZ90_015209</name>
</gene>
<feature type="domain" description="Zinc-ribbon" evidence="2">
    <location>
        <begin position="216"/>
        <end position="237"/>
    </location>
</feature>
<name>A0A0W8F2U2_9ZZZZ</name>
<dbReference type="InterPro" id="IPR046349">
    <property type="entry name" value="C1-like_sf"/>
</dbReference>
<feature type="compositionally biased region" description="Basic residues" evidence="1">
    <location>
        <begin position="270"/>
        <end position="279"/>
    </location>
</feature>
<organism evidence="3">
    <name type="scientific">hydrocarbon metagenome</name>
    <dbReference type="NCBI Taxonomy" id="938273"/>
    <lineage>
        <taxon>unclassified sequences</taxon>
        <taxon>metagenomes</taxon>
        <taxon>ecological metagenomes</taxon>
    </lineage>
</organism>
<feature type="compositionally biased region" description="Pro residues" evidence="1">
    <location>
        <begin position="175"/>
        <end position="199"/>
    </location>
</feature>
<protein>
    <submittedName>
        <fullName evidence="3">Pt repeat family</fullName>
    </submittedName>
</protein>
<feature type="region of interest" description="Disordered" evidence="1">
    <location>
        <begin position="129"/>
        <end position="207"/>
    </location>
</feature>